<dbReference type="Gene3D" id="3.40.47.10">
    <property type="match status" value="1"/>
</dbReference>
<dbReference type="GO" id="GO:0006633">
    <property type="term" value="P:fatty acid biosynthetic process"/>
    <property type="evidence" value="ECO:0007669"/>
    <property type="project" value="TreeGrafter"/>
</dbReference>
<dbReference type="RefSeq" id="WP_128995727.1">
    <property type="nucleotide sequence ID" value="NZ_PDKN01000003.1"/>
</dbReference>
<dbReference type="SUPFAM" id="SSF53901">
    <property type="entry name" value="Thiolase-like"/>
    <property type="match status" value="2"/>
</dbReference>
<dbReference type="Pfam" id="PF02801">
    <property type="entry name" value="Ketoacyl-synt_C"/>
    <property type="match status" value="1"/>
</dbReference>
<gene>
    <name evidence="5" type="ORF">CRV04_04985</name>
</gene>
<dbReference type="Pfam" id="PF00109">
    <property type="entry name" value="ketoacyl-synt"/>
    <property type="match status" value="1"/>
</dbReference>
<dbReference type="InterPro" id="IPR000794">
    <property type="entry name" value="Beta-ketoacyl_synthase"/>
</dbReference>
<evidence type="ECO:0000256" key="2">
    <source>
        <dbReference type="ARBA" id="ARBA00022679"/>
    </source>
</evidence>
<evidence type="ECO:0000313" key="6">
    <source>
        <dbReference type="Proteomes" id="UP000290657"/>
    </source>
</evidence>
<dbReference type="OrthoDB" id="9808669at2"/>
<dbReference type="PROSITE" id="PS52004">
    <property type="entry name" value="KS3_2"/>
    <property type="match status" value="1"/>
</dbReference>
<dbReference type="InterPro" id="IPR016039">
    <property type="entry name" value="Thiolase-like"/>
</dbReference>
<keyword evidence="6" id="KW-1185">Reference proteome</keyword>
<comment type="caution">
    <text evidence="5">The sequence shown here is derived from an EMBL/GenBank/DDBJ whole genome shotgun (WGS) entry which is preliminary data.</text>
</comment>
<proteinExistence type="inferred from homology"/>
<organism evidence="5 6">
    <name type="scientific">Candidatus Marinarcus aquaticus</name>
    <dbReference type="NCBI Taxonomy" id="2044504"/>
    <lineage>
        <taxon>Bacteria</taxon>
        <taxon>Pseudomonadati</taxon>
        <taxon>Campylobacterota</taxon>
        <taxon>Epsilonproteobacteria</taxon>
        <taxon>Campylobacterales</taxon>
        <taxon>Arcobacteraceae</taxon>
        <taxon>Candidatus Marinarcus</taxon>
    </lineage>
</organism>
<dbReference type="AlphaFoldDB" id="A0A4Q0XQQ8"/>
<dbReference type="InterPro" id="IPR014031">
    <property type="entry name" value="Ketoacyl_synth_C"/>
</dbReference>
<comment type="similarity">
    <text evidence="1 3">Belongs to the thiolase-like superfamily. Beta-ketoacyl-ACP synthases family.</text>
</comment>
<accession>A0A4Q0XQQ8</accession>
<dbReference type="GO" id="GO:0005829">
    <property type="term" value="C:cytosol"/>
    <property type="evidence" value="ECO:0007669"/>
    <property type="project" value="TreeGrafter"/>
</dbReference>
<dbReference type="InterPro" id="IPR014030">
    <property type="entry name" value="Ketoacyl_synth_N"/>
</dbReference>
<dbReference type="Proteomes" id="UP000290657">
    <property type="component" value="Unassembled WGS sequence"/>
</dbReference>
<sequence length="372" mass="40456">MKTNKAYINCFDSICCAGQSSEELFTTICEKKETITLNNHYVKDNIVAIGQINTQVPFEGLLVNTCQNVLENSNLKDFSNTLLVIGSSVGGMAQTEKIFFQDKSYKNIDYKHHPIDAIAHKLKKYFKFYDDISFSTACTSSANALGYAKEVINKGIYENVLVVGVDSLSYTTVCGFHALSVLSSKPCTPFEKNREGMNVSEGIAVLLVQNKKSKHSVEICGVGYSSDAHHMTQPHPQGLGAKQAMENAINDAQVDKNLIGYINAHGTGTMANDTSELNAIEALFIQNKPYVSSTKSFTGHTLGAAGAIEAIIACLAIAKNIIPPSKDIVNIENENVAYSNEPISKELNYVLSNSFAFGGNNTSLLFGRCNEN</sequence>
<evidence type="ECO:0000256" key="3">
    <source>
        <dbReference type="RuleBase" id="RU003694"/>
    </source>
</evidence>
<protein>
    <submittedName>
        <fullName evidence="5">Beta-ketoacyl synthase</fullName>
    </submittedName>
</protein>
<dbReference type="InterPro" id="IPR020841">
    <property type="entry name" value="PKS_Beta-ketoAc_synthase_dom"/>
</dbReference>
<feature type="domain" description="Ketosynthase family 3 (KS3)" evidence="4">
    <location>
        <begin position="1"/>
        <end position="368"/>
    </location>
</feature>
<dbReference type="PANTHER" id="PTHR11712">
    <property type="entry name" value="POLYKETIDE SYNTHASE-RELATED"/>
    <property type="match status" value="1"/>
</dbReference>
<dbReference type="GO" id="GO:0004315">
    <property type="term" value="F:3-oxoacyl-[acyl-carrier-protein] synthase activity"/>
    <property type="evidence" value="ECO:0007669"/>
    <property type="project" value="TreeGrafter"/>
</dbReference>
<dbReference type="PANTHER" id="PTHR11712:SF320">
    <property type="entry name" value="BETA-KETOACYL SYNTHASE"/>
    <property type="match status" value="1"/>
</dbReference>
<evidence type="ECO:0000313" key="5">
    <source>
        <dbReference type="EMBL" id="RXJ57864.1"/>
    </source>
</evidence>
<evidence type="ECO:0000256" key="1">
    <source>
        <dbReference type="ARBA" id="ARBA00008467"/>
    </source>
</evidence>
<name>A0A4Q0XQQ8_9BACT</name>
<dbReference type="EMBL" id="PDKN01000003">
    <property type="protein sequence ID" value="RXJ57864.1"/>
    <property type="molecule type" value="Genomic_DNA"/>
</dbReference>
<reference evidence="5 6" key="1">
    <citation type="submission" date="2017-10" db="EMBL/GenBank/DDBJ databases">
        <title>Genomics of the genus Arcobacter.</title>
        <authorList>
            <person name="Perez-Cataluna A."/>
            <person name="Figueras M.J."/>
        </authorList>
    </citation>
    <scope>NUCLEOTIDE SEQUENCE [LARGE SCALE GENOMIC DNA]</scope>
    <source>
        <strain evidence="5 6">CECT 8987</strain>
    </source>
</reference>
<dbReference type="SMART" id="SM00825">
    <property type="entry name" value="PKS_KS"/>
    <property type="match status" value="1"/>
</dbReference>
<keyword evidence="2 3" id="KW-0808">Transferase</keyword>
<evidence type="ECO:0000259" key="4">
    <source>
        <dbReference type="PROSITE" id="PS52004"/>
    </source>
</evidence>